<evidence type="ECO:0000256" key="3">
    <source>
        <dbReference type="ARBA" id="ARBA00023163"/>
    </source>
</evidence>
<dbReference type="GO" id="GO:0005829">
    <property type="term" value="C:cytosol"/>
    <property type="evidence" value="ECO:0007669"/>
    <property type="project" value="TreeGrafter"/>
</dbReference>
<comment type="caution">
    <text evidence="5">The sequence shown here is derived from an EMBL/GenBank/DDBJ whole genome shotgun (WGS) entry which is preliminary data.</text>
</comment>
<dbReference type="Gene3D" id="1.10.10.10">
    <property type="entry name" value="Winged helix-like DNA-binding domain superfamily/Winged helix DNA-binding domain"/>
    <property type="match status" value="1"/>
</dbReference>
<accession>A0A918RS04</accession>
<dbReference type="PRINTS" id="PR00033">
    <property type="entry name" value="HTHASNC"/>
</dbReference>
<feature type="domain" description="HTH asnC-type" evidence="4">
    <location>
        <begin position="1"/>
        <end position="62"/>
    </location>
</feature>
<organism evidence="5 6">
    <name type="scientific">Arenicella chitinivorans</name>
    <dbReference type="NCBI Taxonomy" id="1329800"/>
    <lineage>
        <taxon>Bacteria</taxon>
        <taxon>Pseudomonadati</taxon>
        <taxon>Pseudomonadota</taxon>
        <taxon>Gammaproteobacteria</taxon>
        <taxon>Arenicellales</taxon>
        <taxon>Arenicellaceae</taxon>
        <taxon>Arenicella</taxon>
    </lineage>
</organism>
<evidence type="ECO:0000313" key="5">
    <source>
        <dbReference type="EMBL" id="GHA07019.1"/>
    </source>
</evidence>
<dbReference type="SUPFAM" id="SSF46785">
    <property type="entry name" value="Winged helix' DNA-binding domain"/>
    <property type="match status" value="1"/>
</dbReference>
<dbReference type="SUPFAM" id="SSF54909">
    <property type="entry name" value="Dimeric alpha+beta barrel"/>
    <property type="match status" value="1"/>
</dbReference>
<dbReference type="RefSeq" id="WP_229794197.1">
    <property type="nucleotide sequence ID" value="NZ_BMXA01000002.1"/>
</dbReference>
<name>A0A918RS04_9GAMM</name>
<dbReference type="Pfam" id="PF01037">
    <property type="entry name" value="AsnC_trans_reg"/>
    <property type="match status" value="1"/>
</dbReference>
<dbReference type="InterPro" id="IPR036390">
    <property type="entry name" value="WH_DNA-bd_sf"/>
</dbReference>
<dbReference type="GO" id="GO:0043565">
    <property type="term" value="F:sequence-specific DNA binding"/>
    <property type="evidence" value="ECO:0007669"/>
    <property type="project" value="InterPro"/>
</dbReference>
<dbReference type="AlphaFoldDB" id="A0A918RS04"/>
<evidence type="ECO:0000313" key="6">
    <source>
        <dbReference type="Proteomes" id="UP000614811"/>
    </source>
</evidence>
<keyword evidence="2" id="KW-0238">DNA-binding</keyword>
<dbReference type="InterPro" id="IPR011008">
    <property type="entry name" value="Dimeric_a/b-barrel"/>
</dbReference>
<dbReference type="GO" id="GO:0006355">
    <property type="term" value="P:regulation of DNA-templated transcription"/>
    <property type="evidence" value="ECO:0007669"/>
    <property type="project" value="UniProtKB-ARBA"/>
</dbReference>
<keyword evidence="3" id="KW-0804">Transcription</keyword>
<reference evidence="5" key="1">
    <citation type="journal article" date="2014" name="Int. J. Syst. Evol. Microbiol.">
        <title>Complete genome sequence of Corynebacterium casei LMG S-19264T (=DSM 44701T), isolated from a smear-ripened cheese.</title>
        <authorList>
            <consortium name="US DOE Joint Genome Institute (JGI-PGF)"/>
            <person name="Walter F."/>
            <person name="Albersmeier A."/>
            <person name="Kalinowski J."/>
            <person name="Ruckert C."/>
        </authorList>
    </citation>
    <scope>NUCLEOTIDE SEQUENCE</scope>
    <source>
        <strain evidence="5">KCTC 12711</strain>
    </source>
</reference>
<dbReference type="SMART" id="SM00344">
    <property type="entry name" value="HTH_ASNC"/>
    <property type="match status" value="1"/>
</dbReference>
<dbReference type="PANTHER" id="PTHR30154:SF51">
    <property type="entry name" value="ASNC-FAMILY TRANSCRIPTIONAL REGULATORY PROTEIN"/>
    <property type="match status" value="1"/>
</dbReference>
<reference evidence="5" key="2">
    <citation type="submission" date="2020-09" db="EMBL/GenBank/DDBJ databases">
        <authorList>
            <person name="Sun Q."/>
            <person name="Kim S."/>
        </authorList>
    </citation>
    <scope>NUCLEOTIDE SEQUENCE</scope>
    <source>
        <strain evidence="5">KCTC 12711</strain>
    </source>
</reference>
<evidence type="ECO:0000256" key="2">
    <source>
        <dbReference type="ARBA" id="ARBA00023125"/>
    </source>
</evidence>
<evidence type="ECO:0000259" key="4">
    <source>
        <dbReference type="PROSITE" id="PS50956"/>
    </source>
</evidence>
<gene>
    <name evidence="5" type="ORF">GCM10008090_15910</name>
</gene>
<dbReference type="InterPro" id="IPR019887">
    <property type="entry name" value="Tscrpt_reg_AsnC/Lrp_C"/>
</dbReference>
<dbReference type="PROSITE" id="PS50956">
    <property type="entry name" value="HTH_ASNC_2"/>
    <property type="match status" value="1"/>
</dbReference>
<dbReference type="GO" id="GO:0043200">
    <property type="term" value="P:response to amino acid"/>
    <property type="evidence" value="ECO:0007669"/>
    <property type="project" value="TreeGrafter"/>
</dbReference>
<proteinExistence type="predicted"/>
<protein>
    <submittedName>
        <fullName evidence="5">Transcriptional regulator</fullName>
    </submittedName>
</protein>
<keyword evidence="6" id="KW-1185">Reference proteome</keyword>
<dbReference type="Pfam" id="PF13412">
    <property type="entry name" value="HTH_24"/>
    <property type="match status" value="1"/>
</dbReference>
<dbReference type="Proteomes" id="UP000614811">
    <property type="component" value="Unassembled WGS sequence"/>
</dbReference>
<keyword evidence="1" id="KW-0805">Transcription regulation</keyword>
<sequence length="143" mass="16243">MDDIDMQIVRAVLRDGRISITELADRVSMSAPAVTERLRRLEQRGVIQHYQAVVNPEKLGYHLEAIVRLKPRPGALKKVEEMIVQQRRFTQCDKVTGDDCFIARLALRSIAELDVLLDPFHDLAESNTAIVKSSPVRMRLPVL</sequence>
<dbReference type="PANTHER" id="PTHR30154">
    <property type="entry name" value="LEUCINE-RESPONSIVE REGULATORY PROTEIN"/>
    <property type="match status" value="1"/>
</dbReference>
<dbReference type="InterPro" id="IPR019888">
    <property type="entry name" value="Tscrpt_reg_AsnC-like"/>
</dbReference>
<dbReference type="InterPro" id="IPR036388">
    <property type="entry name" value="WH-like_DNA-bd_sf"/>
</dbReference>
<dbReference type="Gene3D" id="3.30.70.920">
    <property type="match status" value="1"/>
</dbReference>
<evidence type="ECO:0000256" key="1">
    <source>
        <dbReference type="ARBA" id="ARBA00023015"/>
    </source>
</evidence>
<dbReference type="InterPro" id="IPR000485">
    <property type="entry name" value="AsnC-type_HTH_dom"/>
</dbReference>
<dbReference type="EMBL" id="BMXA01000002">
    <property type="protein sequence ID" value="GHA07019.1"/>
    <property type="molecule type" value="Genomic_DNA"/>
</dbReference>
<dbReference type="InterPro" id="IPR011991">
    <property type="entry name" value="ArsR-like_HTH"/>
</dbReference>
<dbReference type="CDD" id="cd00090">
    <property type="entry name" value="HTH_ARSR"/>
    <property type="match status" value="1"/>
</dbReference>